<dbReference type="AlphaFoldDB" id="A0AAN8E8R9"/>
<feature type="region of interest" description="Disordered" evidence="4">
    <location>
        <begin position="781"/>
        <end position="804"/>
    </location>
</feature>
<proteinExistence type="predicted"/>
<evidence type="ECO:0000313" key="7">
    <source>
        <dbReference type="EMBL" id="KAK5949044.1"/>
    </source>
</evidence>
<keyword evidence="1" id="KW-0547">Nucleotide-binding</keyword>
<keyword evidence="2" id="KW-0378">Hydrolase</keyword>
<sequence>MNFKPFRPPSFRKTDASQQNKAPYESNGPSKRRKLSPDDDDDHVPTKYSASSAQQPRIPSKHERLPLKPVPNPASPTKYEDESASGKACFSIVWRKVTAKKNKTWEDDGVLVYKNGLMTAYNSKGHRLGSCVRDKVPELEDSLSMSGKDVQIEAEVTYDEFCRIVGRDNSAPKDESVVILHGQPPSTQKTTTKPAHKMSMQEQMRQQIQKDKSAKQKAAAAVSKQPSLPSGRNSAFRQPLKDTQILQQVPSEVPIPRHDPTTPNALVFKRPKRAPAGKQIVDVVLDPCLTKHLREHQREGVQFLYECVMGLRDFGGQGCILADDMGLGKTLQTIALIWTLVKQNPIYKDDPIVKKVLIVCPVTLVENWKKEFRKWLGRDKLGVMSFGDNGSRLSMFDGRNFKVMVVGYERLQKIAEDLTRGTGIDLIICDEGHRLKTLQNKSAKAMETLNSARRVILSGTPIQNDLSEFFAMVNFVNDGVLGSPKAFLKDFEKPIMKSRQPNATEEDIEKGQEASNELAETTSHFILRRTADILSKYLPTKTEYVLFCKPTTEQANLYRHVLQTPMFKSAVGSNSSEGALQMITILKKLCNSPKLLLPKQGADEATISTSLQTLNEMMPKNLSRSYHNQHAAKIRLLDELLHQIRNTTNDKVVLVSNYTATLDLMQQLLSALNMSFRRLDGSVTATKRQSMVDEFNRSSQDACFAFLLSAKAGGVGINLIGGNRLVLFDVDWNPAVEDQAMARIHREGQQKPCYIYRFLIKGSLEERIWQRQVVKRGLANSIMDSGNGSGSGSGPSTKKSSKAKAAFTQEELKNLFWLDENDGLRTHDLIGCGCQGKAHRHVESEVDNSSDTDGTVQNVDDLTSTSSPKSDANSDSEDDKPLRTFTFTPTSQITPQDLQDQEASISAGSSPRKPSPKKQRKKQEEELQELMTYTHVDTADAPNLDERGVELLGGAVGDSCLLGVLRQGRDVIPGGIGYVFLKRSGVVKVGDGEDVARVSGVKRKSINEFMAV</sequence>
<feature type="compositionally biased region" description="Polar residues" evidence="4">
    <location>
        <begin position="226"/>
        <end position="236"/>
    </location>
</feature>
<dbReference type="Gene3D" id="3.40.50.10810">
    <property type="entry name" value="Tandem AAA-ATPase domain"/>
    <property type="match status" value="1"/>
</dbReference>
<dbReference type="InterPro" id="IPR038718">
    <property type="entry name" value="SNF2-like_sf"/>
</dbReference>
<feature type="compositionally biased region" description="Polar residues" evidence="4">
    <location>
        <begin position="851"/>
        <end position="873"/>
    </location>
</feature>
<feature type="region of interest" description="Disordered" evidence="4">
    <location>
        <begin position="208"/>
        <end position="239"/>
    </location>
</feature>
<dbReference type="CDD" id="cd18793">
    <property type="entry name" value="SF2_C_SNF"/>
    <property type="match status" value="1"/>
</dbReference>
<dbReference type="GO" id="GO:0000724">
    <property type="term" value="P:double-strand break repair via homologous recombination"/>
    <property type="evidence" value="ECO:0007669"/>
    <property type="project" value="TreeGrafter"/>
</dbReference>
<protein>
    <submittedName>
        <fullName evidence="7">Helicase</fullName>
    </submittedName>
</protein>
<name>A0AAN8E8R9_9EURO</name>
<evidence type="ECO:0000256" key="3">
    <source>
        <dbReference type="ARBA" id="ARBA00022840"/>
    </source>
</evidence>
<dbReference type="PANTHER" id="PTHR45629">
    <property type="entry name" value="SNF2/RAD54 FAMILY MEMBER"/>
    <property type="match status" value="1"/>
</dbReference>
<dbReference type="Gene3D" id="3.40.50.300">
    <property type="entry name" value="P-loop containing nucleotide triphosphate hydrolases"/>
    <property type="match status" value="1"/>
</dbReference>
<evidence type="ECO:0000259" key="5">
    <source>
        <dbReference type="PROSITE" id="PS51192"/>
    </source>
</evidence>
<comment type="caution">
    <text evidence="7">The sequence shown here is derived from an EMBL/GenBank/DDBJ whole genome shotgun (WGS) entry which is preliminary data.</text>
</comment>
<keyword evidence="8" id="KW-1185">Reference proteome</keyword>
<dbReference type="FunFam" id="3.40.50.10810:FF:000020">
    <property type="entry name" value="DNA repair and recombination protein RAD54B"/>
    <property type="match status" value="1"/>
</dbReference>
<evidence type="ECO:0000256" key="1">
    <source>
        <dbReference type="ARBA" id="ARBA00022741"/>
    </source>
</evidence>
<evidence type="ECO:0000313" key="8">
    <source>
        <dbReference type="Proteomes" id="UP001316803"/>
    </source>
</evidence>
<feature type="compositionally biased region" description="Polar residues" evidence="4">
    <location>
        <begin position="48"/>
        <end position="57"/>
    </location>
</feature>
<dbReference type="SMART" id="SM00487">
    <property type="entry name" value="DEXDc"/>
    <property type="match status" value="1"/>
</dbReference>
<evidence type="ECO:0000256" key="4">
    <source>
        <dbReference type="SAM" id="MobiDB-lite"/>
    </source>
</evidence>
<feature type="domain" description="Helicase C-terminal" evidence="6">
    <location>
        <begin position="636"/>
        <end position="801"/>
    </location>
</feature>
<dbReference type="InterPro" id="IPR014001">
    <property type="entry name" value="Helicase_ATP-bd"/>
</dbReference>
<reference evidence="7 8" key="1">
    <citation type="submission" date="2022-12" db="EMBL/GenBank/DDBJ databases">
        <title>Genomic features and morphological characterization of a novel Knufia sp. strain isolated from spacecraft assembly facility.</title>
        <authorList>
            <person name="Teixeira M."/>
            <person name="Chander A.M."/>
            <person name="Stajich J.E."/>
            <person name="Venkateswaran K."/>
        </authorList>
    </citation>
    <scope>NUCLEOTIDE SEQUENCE [LARGE SCALE GENOMIC DNA]</scope>
    <source>
        <strain evidence="7 8">FJI-L2-BK-P2</strain>
    </source>
</reference>
<dbReference type="Gene3D" id="1.20.120.850">
    <property type="entry name" value="SWI2/SNF2 ATPases, N-terminal domain"/>
    <property type="match status" value="1"/>
</dbReference>
<dbReference type="GO" id="GO:0007131">
    <property type="term" value="P:reciprocal meiotic recombination"/>
    <property type="evidence" value="ECO:0007669"/>
    <property type="project" value="TreeGrafter"/>
</dbReference>
<feature type="compositionally biased region" description="Low complexity" evidence="4">
    <location>
        <begin position="216"/>
        <end position="225"/>
    </location>
</feature>
<accession>A0AAN8E8R9</accession>
<dbReference type="Pfam" id="PF00271">
    <property type="entry name" value="Helicase_C"/>
    <property type="match status" value="1"/>
</dbReference>
<evidence type="ECO:0000256" key="2">
    <source>
        <dbReference type="ARBA" id="ARBA00022801"/>
    </source>
</evidence>
<dbReference type="InterPro" id="IPR050496">
    <property type="entry name" value="SNF2_RAD54_helicase_repair"/>
</dbReference>
<organism evidence="7 8">
    <name type="scientific">Knufia fluminis</name>
    <dbReference type="NCBI Taxonomy" id="191047"/>
    <lineage>
        <taxon>Eukaryota</taxon>
        <taxon>Fungi</taxon>
        <taxon>Dikarya</taxon>
        <taxon>Ascomycota</taxon>
        <taxon>Pezizomycotina</taxon>
        <taxon>Eurotiomycetes</taxon>
        <taxon>Chaetothyriomycetidae</taxon>
        <taxon>Chaetothyriales</taxon>
        <taxon>Trichomeriaceae</taxon>
        <taxon>Knufia</taxon>
    </lineage>
</organism>
<feature type="compositionally biased region" description="Low complexity" evidence="4">
    <location>
        <begin position="794"/>
        <end position="804"/>
    </location>
</feature>
<feature type="region of interest" description="Disordered" evidence="4">
    <location>
        <begin position="1"/>
        <end position="82"/>
    </location>
</feature>
<dbReference type="PANTHER" id="PTHR45629:SF7">
    <property type="entry name" value="DNA EXCISION REPAIR PROTEIN ERCC-6-RELATED"/>
    <property type="match status" value="1"/>
</dbReference>
<dbReference type="InterPro" id="IPR027417">
    <property type="entry name" value="P-loop_NTPase"/>
</dbReference>
<dbReference type="PROSITE" id="PS51192">
    <property type="entry name" value="HELICASE_ATP_BIND_1"/>
    <property type="match status" value="1"/>
</dbReference>
<dbReference type="InterPro" id="IPR001650">
    <property type="entry name" value="Helicase_C-like"/>
</dbReference>
<feature type="compositionally biased region" description="Polar residues" evidence="4">
    <location>
        <begin position="885"/>
        <end position="908"/>
    </location>
</feature>
<dbReference type="EMBL" id="JAKLMC020000040">
    <property type="protein sequence ID" value="KAK5949044.1"/>
    <property type="molecule type" value="Genomic_DNA"/>
</dbReference>
<dbReference type="SMART" id="SM00490">
    <property type="entry name" value="HELICc"/>
    <property type="match status" value="1"/>
</dbReference>
<dbReference type="InterPro" id="IPR000330">
    <property type="entry name" value="SNF2_N"/>
</dbReference>
<keyword evidence="3" id="KW-0067">ATP-binding</keyword>
<dbReference type="InterPro" id="IPR049730">
    <property type="entry name" value="SNF2/RAD54-like_C"/>
</dbReference>
<keyword evidence="7" id="KW-0347">Helicase</keyword>
<dbReference type="GO" id="GO:0015616">
    <property type="term" value="F:DNA translocase activity"/>
    <property type="evidence" value="ECO:0007669"/>
    <property type="project" value="TreeGrafter"/>
</dbReference>
<dbReference type="GO" id="GO:0005634">
    <property type="term" value="C:nucleus"/>
    <property type="evidence" value="ECO:0007669"/>
    <property type="project" value="TreeGrafter"/>
</dbReference>
<dbReference type="Pfam" id="PF00176">
    <property type="entry name" value="SNF2-rel_dom"/>
    <property type="match status" value="1"/>
</dbReference>
<gene>
    <name evidence="7" type="primary">RDH54</name>
    <name evidence="7" type="ORF">OHC33_009965</name>
</gene>
<dbReference type="GO" id="GO:0005524">
    <property type="term" value="F:ATP binding"/>
    <property type="evidence" value="ECO:0007669"/>
    <property type="project" value="InterPro"/>
</dbReference>
<dbReference type="PROSITE" id="PS51194">
    <property type="entry name" value="HELICASE_CTER"/>
    <property type="match status" value="1"/>
</dbReference>
<dbReference type="SUPFAM" id="SSF52540">
    <property type="entry name" value="P-loop containing nucleoside triphosphate hydrolases"/>
    <property type="match status" value="2"/>
</dbReference>
<feature type="domain" description="Helicase ATP-binding" evidence="5">
    <location>
        <begin position="310"/>
        <end position="479"/>
    </location>
</feature>
<dbReference type="Proteomes" id="UP001316803">
    <property type="component" value="Unassembled WGS sequence"/>
</dbReference>
<feature type="region of interest" description="Disordered" evidence="4">
    <location>
        <begin position="843"/>
        <end position="923"/>
    </location>
</feature>
<dbReference type="CDD" id="cd18004">
    <property type="entry name" value="DEXHc_RAD54"/>
    <property type="match status" value="1"/>
</dbReference>
<dbReference type="GO" id="GO:0016787">
    <property type="term" value="F:hydrolase activity"/>
    <property type="evidence" value="ECO:0007669"/>
    <property type="project" value="UniProtKB-KW"/>
</dbReference>
<evidence type="ECO:0000259" key="6">
    <source>
        <dbReference type="PROSITE" id="PS51194"/>
    </source>
</evidence>
<dbReference type="GO" id="GO:0004386">
    <property type="term" value="F:helicase activity"/>
    <property type="evidence" value="ECO:0007669"/>
    <property type="project" value="UniProtKB-KW"/>
</dbReference>